<name>A0AAV4R6Y7_CAEEX</name>
<keyword evidence="2" id="KW-1185">Reference proteome</keyword>
<accession>A0AAV4R6Y7</accession>
<dbReference type="EMBL" id="BPLR01007289">
    <property type="protein sequence ID" value="GIY15843.1"/>
    <property type="molecule type" value="Genomic_DNA"/>
</dbReference>
<evidence type="ECO:0000313" key="2">
    <source>
        <dbReference type="Proteomes" id="UP001054945"/>
    </source>
</evidence>
<dbReference type="AlphaFoldDB" id="A0AAV4R6Y7"/>
<proteinExistence type="predicted"/>
<reference evidence="1 2" key="1">
    <citation type="submission" date="2021-06" db="EMBL/GenBank/DDBJ databases">
        <title>Caerostris extrusa draft genome.</title>
        <authorList>
            <person name="Kono N."/>
            <person name="Arakawa K."/>
        </authorList>
    </citation>
    <scope>NUCLEOTIDE SEQUENCE [LARGE SCALE GENOMIC DNA]</scope>
</reference>
<comment type="caution">
    <text evidence="1">The sequence shown here is derived from an EMBL/GenBank/DDBJ whole genome shotgun (WGS) entry which is preliminary data.</text>
</comment>
<organism evidence="1 2">
    <name type="scientific">Caerostris extrusa</name>
    <name type="common">Bark spider</name>
    <name type="synonym">Caerostris bankana</name>
    <dbReference type="NCBI Taxonomy" id="172846"/>
    <lineage>
        <taxon>Eukaryota</taxon>
        <taxon>Metazoa</taxon>
        <taxon>Ecdysozoa</taxon>
        <taxon>Arthropoda</taxon>
        <taxon>Chelicerata</taxon>
        <taxon>Arachnida</taxon>
        <taxon>Araneae</taxon>
        <taxon>Araneomorphae</taxon>
        <taxon>Entelegynae</taxon>
        <taxon>Araneoidea</taxon>
        <taxon>Araneidae</taxon>
        <taxon>Caerostris</taxon>
    </lineage>
</organism>
<gene>
    <name evidence="1" type="primary">AVEN_136240_1</name>
    <name evidence="1" type="ORF">CEXT_345481</name>
</gene>
<sequence length="215" mass="22686">MEPHSHIMPWVGHIHSLTLESSFTHKCHKKVSAAGFTPLFKGGPIHFFPTLLFQQHSGIAHPRLAPKSTKMTLFASKMSRHQSQRFTLFTFSLLVLSGLVIQQAEAGIGGLLGLGNKGFGGKKTSEMLVAASILASLITKHKESQNQKQRAPMMPMPMPPYGGYAAGSSPYASYGVGGYGGGLGSSLYGGYPALTSAYGGMPAGYGGGYGGYPGY</sequence>
<evidence type="ECO:0000313" key="1">
    <source>
        <dbReference type="EMBL" id="GIY15843.1"/>
    </source>
</evidence>
<dbReference type="Proteomes" id="UP001054945">
    <property type="component" value="Unassembled WGS sequence"/>
</dbReference>
<protein>
    <submittedName>
        <fullName evidence="1">Uncharacterized protein</fullName>
    </submittedName>
</protein>